<dbReference type="Pfam" id="PF14970">
    <property type="entry name" value="TEDC1"/>
    <property type="match status" value="1"/>
</dbReference>
<dbReference type="Proteomes" id="UP000008237">
    <property type="component" value="Unassembled WGS sequence"/>
</dbReference>
<proteinExistence type="predicted"/>
<organism evidence="3">
    <name type="scientific">Harpegnathos saltator</name>
    <name type="common">Jerdon's jumping ant</name>
    <dbReference type="NCBI Taxonomy" id="610380"/>
    <lineage>
        <taxon>Eukaryota</taxon>
        <taxon>Metazoa</taxon>
        <taxon>Ecdysozoa</taxon>
        <taxon>Arthropoda</taxon>
        <taxon>Hexapoda</taxon>
        <taxon>Insecta</taxon>
        <taxon>Pterygota</taxon>
        <taxon>Neoptera</taxon>
        <taxon>Endopterygota</taxon>
        <taxon>Hymenoptera</taxon>
        <taxon>Apocrita</taxon>
        <taxon>Aculeata</taxon>
        <taxon>Formicoidea</taxon>
        <taxon>Formicidae</taxon>
        <taxon>Ponerinae</taxon>
        <taxon>Ponerini</taxon>
        <taxon>Harpegnathos</taxon>
    </lineage>
</organism>
<dbReference type="PhylomeDB" id="E2C2U2"/>
<keyword evidence="3" id="KW-1185">Reference proteome</keyword>
<protein>
    <recommendedName>
        <fullName evidence="1">Tubulin epsilon and delta complex protein 1 domain-containing protein</fullName>
    </recommendedName>
</protein>
<dbReference type="EMBL" id="GL452203">
    <property type="protein sequence ID" value="EFN77777.1"/>
    <property type="molecule type" value="Genomic_DNA"/>
</dbReference>
<dbReference type="OrthoDB" id="9906141at2759"/>
<accession>E2C2U2</accession>
<sequence length="366" mass="42383">MPDTVAEALQLLCQCIQSLIHVKIEPDDLISAYHDNVDHEVKCKLWDTLSILSDYAARLRGYHDVTNDCHVSILLRFAILRYPAFEFYVPQDNGGNRVLLIALAWLLATEDVLTLIQRMKLTSTARLDSLDDILQTKSRAPLSISDELHKITHLNGKVNMNLREISELKREWSRLASQIGEVGVRRFRSKSASCQYLPDLKACEIALTKRIVLLDGKGSAEDQQKLREFNDAQELLKIHTKWLEIRHVFFDWMTDVIPEHTTKPYSSKMIKGELEYFASYLRHVIEGRCRYLEMFRKTLPFESRENTIDPPSRLKKSQGNNTEAQKCLNEITKFMIVEEDSLQECEKQLAAELKEILKRIPFVYSL</sequence>
<gene>
    <name evidence="2" type="ORF">EAI_15008</name>
</gene>
<dbReference type="KEGG" id="hst:105189316"/>
<dbReference type="InterPro" id="IPR027996">
    <property type="entry name" value="TEDC1_dom"/>
</dbReference>
<dbReference type="OMA" id="RHVFFDW"/>
<reference evidence="2 3" key="1">
    <citation type="journal article" date="2010" name="Science">
        <title>Genomic comparison of the ants Camponotus floridanus and Harpegnathos saltator.</title>
        <authorList>
            <person name="Bonasio R."/>
            <person name="Zhang G."/>
            <person name="Ye C."/>
            <person name="Mutti N.S."/>
            <person name="Fang X."/>
            <person name="Qin N."/>
            <person name="Donahue G."/>
            <person name="Yang P."/>
            <person name="Li Q."/>
            <person name="Li C."/>
            <person name="Zhang P."/>
            <person name="Huang Z."/>
            <person name="Berger S.L."/>
            <person name="Reinberg D."/>
            <person name="Wang J."/>
            <person name="Liebig J."/>
        </authorList>
    </citation>
    <scope>NUCLEOTIDE SEQUENCE [LARGE SCALE GENOMIC DNA]</scope>
    <source>
        <strain evidence="2 3">R22 G/1</strain>
    </source>
</reference>
<dbReference type="InParanoid" id="E2C2U2"/>
<evidence type="ECO:0000313" key="2">
    <source>
        <dbReference type="EMBL" id="EFN77777.1"/>
    </source>
</evidence>
<name>E2C2U2_HARSA</name>
<evidence type="ECO:0000313" key="3">
    <source>
        <dbReference type="Proteomes" id="UP000008237"/>
    </source>
</evidence>
<evidence type="ECO:0000259" key="1">
    <source>
        <dbReference type="Pfam" id="PF14970"/>
    </source>
</evidence>
<feature type="domain" description="Tubulin epsilon and delta complex protein 1" evidence="1">
    <location>
        <begin position="82"/>
        <end position="257"/>
    </location>
</feature>
<dbReference type="AlphaFoldDB" id="E2C2U2"/>